<dbReference type="Pfam" id="PF05658">
    <property type="entry name" value="YadA_head"/>
    <property type="match status" value="4"/>
</dbReference>
<keyword evidence="6" id="KW-0812">Transmembrane</keyword>
<evidence type="ECO:0000259" key="13">
    <source>
        <dbReference type="Pfam" id="PF03895"/>
    </source>
</evidence>
<comment type="similarity">
    <text evidence="3">Belongs to the autotransporter-2 (AT-2) (TC 1.B.40) family.</text>
</comment>
<evidence type="ECO:0000256" key="12">
    <source>
        <dbReference type="SAM" id="MobiDB-lite"/>
    </source>
</evidence>
<feature type="domain" description="Trimeric autotransporter adhesin YadA-like C-terminal membrane anchor" evidence="13">
    <location>
        <begin position="1466"/>
        <end position="1521"/>
    </location>
</feature>
<dbReference type="Gene3D" id="3.30.1300.30">
    <property type="entry name" value="GSPII I/J protein-like"/>
    <property type="match status" value="1"/>
</dbReference>
<dbReference type="RefSeq" id="WP_345096571.1">
    <property type="nucleotide sequence ID" value="NZ_BAABIY010000012.1"/>
</dbReference>
<organism evidence="16 17">
    <name type="scientific">Bartonella acomydis</name>
    <dbReference type="NCBI Taxonomy" id="686234"/>
    <lineage>
        <taxon>Bacteria</taxon>
        <taxon>Pseudomonadati</taxon>
        <taxon>Pseudomonadota</taxon>
        <taxon>Alphaproteobacteria</taxon>
        <taxon>Hyphomicrobiales</taxon>
        <taxon>Bartonellaceae</taxon>
        <taxon>Bartonella</taxon>
    </lineage>
</organism>
<name>A0ABP9MNH0_9HYPH</name>
<dbReference type="Pfam" id="PF05662">
    <property type="entry name" value="YadA_stalk"/>
    <property type="match status" value="11"/>
</dbReference>
<evidence type="ECO:0000313" key="17">
    <source>
        <dbReference type="Proteomes" id="UP001501525"/>
    </source>
</evidence>
<dbReference type="CDD" id="cd12820">
    <property type="entry name" value="LbR_YadA-like"/>
    <property type="match status" value="1"/>
</dbReference>
<evidence type="ECO:0000256" key="6">
    <source>
        <dbReference type="ARBA" id="ARBA00022692"/>
    </source>
</evidence>
<dbReference type="Proteomes" id="UP001501525">
    <property type="component" value="Unassembled WGS sequence"/>
</dbReference>
<dbReference type="SUPFAM" id="SSF54523">
    <property type="entry name" value="Pili subunits"/>
    <property type="match status" value="1"/>
</dbReference>
<keyword evidence="5" id="KW-1134">Transmembrane beta strand</keyword>
<feature type="domain" description="Trimeric autotransporter adhesin YadA-like head" evidence="14">
    <location>
        <begin position="490"/>
        <end position="515"/>
    </location>
</feature>
<dbReference type="Gene3D" id="6.20.50.100">
    <property type="match status" value="2"/>
</dbReference>
<keyword evidence="17" id="KW-1185">Reference proteome</keyword>
<feature type="domain" description="Trimeric autotransporter adhesin YadA-like stalk" evidence="15">
    <location>
        <begin position="1049"/>
        <end position="1073"/>
    </location>
</feature>
<feature type="domain" description="Trimeric autotransporter adhesin YadA-like stalk" evidence="15">
    <location>
        <begin position="826"/>
        <end position="864"/>
    </location>
</feature>
<comment type="subcellular location">
    <subcellularLocation>
        <location evidence="2">Cell outer membrane</location>
    </subcellularLocation>
    <subcellularLocation>
        <location evidence="1">Cell surface</location>
    </subcellularLocation>
</comment>
<protein>
    <recommendedName>
        <fullName evidence="18">Surface protein/Bartonella adhesin</fullName>
    </recommendedName>
</protein>
<feature type="domain" description="Trimeric autotransporter adhesin YadA-like stalk" evidence="15">
    <location>
        <begin position="575"/>
        <end position="614"/>
    </location>
</feature>
<feature type="coiled-coil region" evidence="11">
    <location>
        <begin position="1302"/>
        <end position="1336"/>
    </location>
</feature>
<evidence type="ECO:0000256" key="10">
    <source>
        <dbReference type="ARBA" id="ARBA00023237"/>
    </source>
</evidence>
<evidence type="ECO:0000259" key="15">
    <source>
        <dbReference type="Pfam" id="PF05662"/>
    </source>
</evidence>
<evidence type="ECO:0000256" key="11">
    <source>
        <dbReference type="SAM" id="Coils"/>
    </source>
</evidence>
<dbReference type="Pfam" id="PF03895">
    <property type="entry name" value="YadA_anchor"/>
    <property type="match status" value="1"/>
</dbReference>
<feature type="domain" description="Trimeric autotransporter adhesin YadA-like stalk" evidence="15">
    <location>
        <begin position="1280"/>
        <end position="1322"/>
    </location>
</feature>
<keyword evidence="4" id="KW-0813">Transport</keyword>
<proteinExistence type="inferred from homology"/>
<evidence type="ECO:0000256" key="9">
    <source>
        <dbReference type="ARBA" id="ARBA00023136"/>
    </source>
</evidence>
<dbReference type="Gene3D" id="2.20.70.140">
    <property type="match status" value="1"/>
</dbReference>
<dbReference type="Gene3D" id="6.10.250.2120">
    <property type="match status" value="3"/>
</dbReference>
<evidence type="ECO:0000313" key="16">
    <source>
        <dbReference type="EMBL" id="GAA5097222.1"/>
    </source>
</evidence>
<dbReference type="PROSITE" id="PS51257">
    <property type="entry name" value="PROKAR_LIPOPROTEIN"/>
    <property type="match status" value="1"/>
</dbReference>
<keyword evidence="9" id="KW-0472">Membrane</keyword>
<feature type="compositionally biased region" description="Polar residues" evidence="12">
    <location>
        <begin position="146"/>
        <end position="164"/>
    </location>
</feature>
<gene>
    <name evidence="16" type="ORF">GCM10023260_06910</name>
</gene>
<dbReference type="EMBL" id="BAABIY010000012">
    <property type="protein sequence ID" value="GAA5097222.1"/>
    <property type="molecule type" value="Genomic_DNA"/>
</dbReference>
<feature type="domain" description="Trimeric autotransporter adhesin YadA-like stalk" evidence="15">
    <location>
        <begin position="445"/>
        <end position="477"/>
    </location>
</feature>
<dbReference type="Gene3D" id="6.10.250.2030">
    <property type="match status" value="2"/>
</dbReference>
<dbReference type="SUPFAM" id="SSF101967">
    <property type="entry name" value="Adhesin YadA, collagen-binding domain"/>
    <property type="match status" value="5"/>
</dbReference>
<feature type="domain" description="Trimeric autotransporter adhesin YadA-like stalk" evidence="15">
    <location>
        <begin position="1371"/>
        <end position="1403"/>
    </location>
</feature>
<feature type="domain" description="Trimeric autotransporter adhesin YadA-like head" evidence="14">
    <location>
        <begin position="213"/>
        <end position="232"/>
    </location>
</feature>
<feature type="domain" description="Trimeric autotransporter adhesin YadA-like stalk" evidence="15">
    <location>
        <begin position="687"/>
        <end position="716"/>
    </location>
</feature>
<feature type="domain" description="Trimeric autotransporter adhesin YadA-like head" evidence="14">
    <location>
        <begin position="248"/>
        <end position="274"/>
    </location>
</feature>
<dbReference type="Gene3D" id="2.150.10.10">
    <property type="entry name" value="Serralysin-like metalloprotease, C-terminal"/>
    <property type="match status" value="2"/>
</dbReference>
<dbReference type="Gene3D" id="4.10.80.270">
    <property type="match status" value="1"/>
</dbReference>
<dbReference type="InterPro" id="IPR011049">
    <property type="entry name" value="Serralysin-like_metalloprot_C"/>
</dbReference>
<dbReference type="NCBIfam" id="NF033870">
    <property type="entry name" value="VOMP_auto_Cterm"/>
    <property type="match status" value="1"/>
</dbReference>
<dbReference type="InterPro" id="IPR005594">
    <property type="entry name" value="YadA_C"/>
</dbReference>
<feature type="domain" description="Trimeric autotransporter adhesin YadA-like stalk" evidence="15">
    <location>
        <begin position="346"/>
        <end position="386"/>
    </location>
</feature>
<feature type="domain" description="Trimeric autotransporter adhesin YadA-like head" evidence="14">
    <location>
        <begin position="277"/>
        <end position="299"/>
    </location>
</feature>
<comment type="caution">
    <text evidence="16">The sequence shown here is derived from an EMBL/GenBank/DDBJ whole genome shotgun (WGS) entry which is preliminary data.</text>
</comment>
<feature type="domain" description="Trimeric autotransporter adhesin YadA-like stalk" evidence="15">
    <location>
        <begin position="974"/>
        <end position="1013"/>
    </location>
</feature>
<feature type="domain" description="Trimeric autotransporter adhesin YadA-like stalk" evidence="15">
    <location>
        <begin position="1162"/>
        <end position="1201"/>
    </location>
</feature>
<feature type="region of interest" description="Disordered" evidence="12">
    <location>
        <begin position="123"/>
        <end position="167"/>
    </location>
</feature>
<dbReference type="Gene3D" id="1.20.5.170">
    <property type="match status" value="5"/>
</dbReference>
<keyword evidence="11" id="KW-0175">Coiled coil</keyword>
<evidence type="ECO:0000256" key="5">
    <source>
        <dbReference type="ARBA" id="ARBA00022452"/>
    </source>
</evidence>
<dbReference type="InterPro" id="IPR008635">
    <property type="entry name" value="Coiled_stalk_dom"/>
</dbReference>
<accession>A0ABP9MNH0</accession>
<evidence type="ECO:0000256" key="2">
    <source>
        <dbReference type="ARBA" id="ARBA00004442"/>
    </source>
</evidence>
<dbReference type="InterPro" id="IPR008640">
    <property type="entry name" value="Adhesin_Head_dom"/>
</dbReference>
<evidence type="ECO:0000256" key="8">
    <source>
        <dbReference type="ARBA" id="ARBA00022927"/>
    </source>
</evidence>
<evidence type="ECO:0000259" key="14">
    <source>
        <dbReference type="Pfam" id="PF05658"/>
    </source>
</evidence>
<keyword evidence="7" id="KW-0732">Signal</keyword>
<evidence type="ECO:0000256" key="7">
    <source>
        <dbReference type="ARBA" id="ARBA00022729"/>
    </source>
</evidence>
<keyword evidence="8" id="KW-0653">Protein transport</keyword>
<evidence type="ECO:0000256" key="4">
    <source>
        <dbReference type="ARBA" id="ARBA00022448"/>
    </source>
</evidence>
<sequence>MNKLYTKLAGNDLKFSRFSFIKVMSLTSIAALLSCVSPVFSKNLDSREGVSTDIKAVSMVYPQSVISVYDEATDYLGLHDVSKDNYITVQNTALASNANVLNDNANFLTKIFWDVSDDSIVINTPTSDGNNRSKRMASREEEKKQSIMSPQLSVRNSMSSQQVAQHDENTATISVADILHNVSTAITERDAGLQRADTNTTLGGGATAQKKWSTAVGYMAHAIGESSTALGGEYNDKSGHGENDYTSAQGDYSTALGSVSKALEYGSTAVGHRAYAGAKHAVSIGFYSRAQAEGSIAIGEHSIAAVVAGVEGYSPLGKKGGDADFVWKSTYGAVSVGDVRQGKTRQIGGVAAGTEETDAVNIAQLKSLQTYVDKGWNLSVNGKNAKAVGIDDTVDFAAGSNLEITKGTDDNNIKFDLAKNITLESVKIAGGPQIKTDGINAGGKKITGVAAGITDTDAVNFAQLKAIQEAAVVKGLKINTTSNDFKDAIADGQSSIAIGSEASALGVQSMAFGMKSQATVNSGIAIGARSVADVGGSIAGYDPFIGDESGEIRYEWKSTLGAVSVGDNTNKFSRQITGVAAGAQDTDAVNVAQLKSLRDYVNKGWKLSVNGANGKVVGIDGTVDLAAGSNNFEITKSTDDNNIKFDLAKNITLDSIRAGEHTLDAKGLKIANGPQITTEGIHAGGKKITGVSEGTDETDAVNFGQLQKIEKQVEQQVAASSFVKQDDETRSITVGKDTDGNKIDLINKTGGARTLSGVKAGTAETDAVNFAQLQKVEKDVKEQLAASSFVKQDDETRSITVGKDTDGERIDITNNKSEKRILAGIKDGDISKDSNEAITGSQLFATNQNVITVSNNLQTAATNIATTFGGDAKYENGEWKAPTFTLKTINTDGEEKDETYHNVAEALSGVGSSITNVQNKISNEITNQINNAIIKVEGDSFIQQDKKTNRLTIGAKTEGTEINITNINGTNRIISGVEDAKNNNDAVNKGQLDSSIKNMTDQLTNITQQVQGDALLWSESDGAFVVQHGKEKTNSKLKFLLDGDITKDSNEAINGSQLYSMSNNLAGYFGGGAGYDENGKWQAPTFTLKTVNGDGKEEEQSYDTVEKALSAVGTSFTNIQNKITNEMTNEINKTKDDALLWDNEKEAFVAQHGEGDKKADSKIMHLKAGDIAAESTDAINGSQLYSVIHSLSTYFGGGAGYQNGEWKAPTFYVSQFKNDENDDNKKSYNDVAGAFEGVNESMESINKRINNVTQSVSSNGLNWNEKEKAYDARHDHKDSKIMHVADGNLSKDSKEAVNGSQLFETNNRVKEVDNRVSKVENRVNNIDQQIKNIENTVTNDAVKYDKDEKGDKINKVTLAGVSESDPVVLDNVAAGKVSEDSKEAVNGSQLWETNQKIDVVLDKAKKYTDERFDSILNNTMTDVINEAKSYTDMKFEALNYSIEGVRKEARQAAAIGLAVSNLRYNDIPGKLSVGFGTGLWRSQSALAFGAGYTSESGSVLSNVSVTHSGGYWGIGAGFNMTLN</sequence>
<dbReference type="InterPro" id="IPR045584">
    <property type="entry name" value="Pilin-like"/>
</dbReference>
<reference evidence="17" key="1">
    <citation type="journal article" date="2019" name="Int. J. Syst. Evol. Microbiol.">
        <title>The Global Catalogue of Microorganisms (GCM) 10K type strain sequencing project: providing services to taxonomists for standard genome sequencing and annotation.</title>
        <authorList>
            <consortium name="The Broad Institute Genomics Platform"/>
            <consortium name="The Broad Institute Genome Sequencing Center for Infectious Disease"/>
            <person name="Wu L."/>
            <person name="Ma J."/>
        </authorList>
    </citation>
    <scope>NUCLEOTIDE SEQUENCE [LARGE SCALE GENOMIC DNA]</scope>
    <source>
        <strain evidence="17">JCM 17706</strain>
    </source>
</reference>
<keyword evidence="10" id="KW-0998">Cell outer membrane</keyword>
<evidence type="ECO:0000256" key="1">
    <source>
        <dbReference type="ARBA" id="ARBA00004241"/>
    </source>
</evidence>
<feature type="domain" description="Trimeric autotransporter adhesin YadA-like stalk" evidence="15">
    <location>
        <begin position="756"/>
        <end position="782"/>
    </location>
</feature>
<evidence type="ECO:0008006" key="18">
    <source>
        <dbReference type="Google" id="ProtNLM"/>
    </source>
</evidence>
<evidence type="ECO:0000256" key="3">
    <source>
        <dbReference type="ARBA" id="ARBA00005848"/>
    </source>
</evidence>